<keyword evidence="2" id="KW-1185">Reference proteome</keyword>
<organism evidence="1 2">
    <name type="scientific">Leucogyrophana mollusca</name>
    <dbReference type="NCBI Taxonomy" id="85980"/>
    <lineage>
        <taxon>Eukaryota</taxon>
        <taxon>Fungi</taxon>
        <taxon>Dikarya</taxon>
        <taxon>Basidiomycota</taxon>
        <taxon>Agaricomycotina</taxon>
        <taxon>Agaricomycetes</taxon>
        <taxon>Agaricomycetidae</taxon>
        <taxon>Boletales</taxon>
        <taxon>Boletales incertae sedis</taxon>
        <taxon>Leucogyrophana</taxon>
    </lineage>
</organism>
<comment type="caution">
    <text evidence="1">The sequence shown here is derived from an EMBL/GenBank/DDBJ whole genome shotgun (WGS) entry which is preliminary data.</text>
</comment>
<accession>A0ACB8BCG5</accession>
<protein>
    <submittedName>
        <fullName evidence="1">Uncharacterized protein</fullName>
    </submittedName>
</protein>
<gene>
    <name evidence="1" type="ORF">BV22DRAFT_643249</name>
</gene>
<evidence type="ECO:0000313" key="1">
    <source>
        <dbReference type="EMBL" id="KAH7922658.1"/>
    </source>
</evidence>
<proteinExistence type="predicted"/>
<reference evidence="1" key="1">
    <citation type="journal article" date="2021" name="New Phytol.">
        <title>Evolutionary innovations through gain and loss of genes in the ectomycorrhizal Boletales.</title>
        <authorList>
            <person name="Wu G."/>
            <person name="Miyauchi S."/>
            <person name="Morin E."/>
            <person name="Kuo A."/>
            <person name="Drula E."/>
            <person name="Varga T."/>
            <person name="Kohler A."/>
            <person name="Feng B."/>
            <person name="Cao Y."/>
            <person name="Lipzen A."/>
            <person name="Daum C."/>
            <person name="Hundley H."/>
            <person name="Pangilinan J."/>
            <person name="Johnson J."/>
            <person name="Barry K."/>
            <person name="LaButti K."/>
            <person name="Ng V."/>
            <person name="Ahrendt S."/>
            <person name="Min B."/>
            <person name="Choi I.G."/>
            <person name="Park H."/>
            <person name="Plett J.M."/>
            <person name="Magnuson J."/>
            <person name="Spatafora J.W."/>
            <person name="Nagy L.G."/>
            <person name="Henrissat B."/>
            <person name="Grigoriev I.V."/>
            <person name="Yang Z.L."/>
            <person name="Xu J."/>
            <person name="Martin F.M."/>
        </authorList>
    </citation>
    <scope>NUCLEOTIDE SEQUENCE</scope>
    <source>
        <strain evidence="1">KUC20120723A-06</strain>
    </source>
</reference>
<name>A0ACB8BCG5_9AGAM</name>
<dbReference type="Proteomes" id="UP000790709">
    <property type="component" value="Unassembled WGS sequence"/>
</dbReference>
<sequence length="231" mass="25766">MDRQLSTVSMSALTFLSWELCTTFDNEVNYIWSKSYKSSVKWLFLLTRYIGLGSLVTNISMSISGGRPPLSCWGFLTLQISVMQTIITLVELTLVVRVVALYNQNHRLRAILLFLVIGGTIFSMIGFATSVHKTEFDAMCVITHVAPAAVYGFTFIVTEFILLVLTLAKCVHYLYITARRAPLIELMIRDGTMTFLATILVVVPTAILLTATHGAFIAMIEPWFIAVYSCA</sequence>
<evidence type="ECO:0000313" key="2">
    <source>
        <dbReference type="Proteomes" id="UP000790709"/>
    </source>
</evidence>
<dbReference type="EMBL" id="MU266477">
    <property type="protein sequence ID" value="KAH7922658.1"/>
    <property type="molecule type" value="Genomic_DNA"/>
</dbReference>